<dbReference type="KEGG" id="apln:108739922"/>
<dbReference type="SUPFAM" id="SSF48403">
    <property type="entry name" value="Ankyrin repeat"/>
    <property type="match status" value="2"/>
</dbReference>
<feature type="compositionally biased region" description="Polar residues" evidence="2">
    <location>
        <begin position="394"/>
        <end position="403"/>
    </location>
</feature>
<dbReference type="GeneID" id="108739922"/>
<dbReference type="CDD" id="cd22966">
    <property type="entry name" value="DD_DYDC-like"/>
    <property type="match status" value="1"/>
</dbReference>
<feature type="repeat" description="ANK" evidence="1">
    <location>
        <begin position="530"/>
        <end position="550"/>
    </location>
</feature>
<feature type="compositionally biased region" description="Polar residues" evidence="2">
    <location>
        <begin position="710"/>
        <end position="719"/>
    </location>
</feature>
<evidence type="ECO:0000256" key="2">
    <source>
        <dbReference type="SAM" id="MobiDB-lite"/>
    </source>
</evidence>
<dbReference type="STRING" id="224129.A0A1W4XB35"/>
<dbReference type="InterPro" id="IPR036770">
    <property type="entry name" value="Ankyrin_rpt-contain_sf"/>
</dbReference>
<organism evidence="3 4">
    <name type="scientific">Agrilus planipennis</name>
    <name type="common">Emerald ash borer</name>
    <name type="synonym">Agrilus marcopoli</name>
    <dbReference type="NCBI Taxonomy" id="224129"/>
    <lineage>
        <taxon>Eukaryota</taxon>
        <taxon>Metazoa</taxon>
        <taxon>Ecdysozoa</taxon>
        <taxon>Arthropoda</taxon>
        <taxon>Hexapoda</taxon>
        <taxon>Insecta</taxon>
        <taxon>Pterygota</taxon>
        <taxon>Neoptera</taxon>
        <taxon>Endopterygota</taxon>
        <taxon>Coleoptera</taxon>
        <taxon>Polyphaga</taxon>
        <taxon>Elateriformia</taxon>
        <taxon>Buprestoidea</taxon>
        <taxon>Buprestidae</taxon>
        <taxon>Agrilinae</taxon>
        <taxon>Agrilus</taxon>
    </lineage>
</organism>
<name>A0A1W4XB35_AGRPL</name>
<evidence type="ECO:0000313" key="4">
    <source>
        <dbReference type="RefSeq" id="XP_018329550.2"/>
    </source>
</evidence>
<feature type="region of interest" description="Disordered" evidence="2">
    <location>
        <begin position="164"/>
        <end position="403"/>
    </location>
</feature>
<proteinExistence type="predicted"/>
<dbReference type="SMART" id="SM00248">
    <property type="entry name" value="ANK"/>
    <property type="match status" value="8"/>
</dbReference>
<dbReference type="Pfam" id="PF12796">
    <property type="entry name" value="Ank_2"/>
    <property type="match status" value="1"/>
</dbReference>
<protein>
    <submittedName>
        <fullName evidence="4">Uncharacterized protein LOC108739922 isoform X1</fullName>
    </submittedName>
</protein>
<evidence type="ECO:0000313" key="3">
    <source>
        <dbReference type="Proteomes" id="UP000192223"/>
    </source>
</evidence>
<dbReference type="OrthoDB" id="432281at2759"/>
<feature type="compositionally biased region" description="Basic and acidic residues" evidence="2">
    <location>
        <begin position="368"/>
        <end position="393"/>
    </location>
</feature>
<dbReference type="PANTHER" id="PTHR24172:SF4">
    <property type="entry name" value="ANK_REP_REGION DOMAIN-CONTAINING PROTEIN"/>
    <property type="match status" value="1"/>
</dbReference>
<dbReference type="Gene3D" id="1.25.40.20">
    <property type="entry name" value="Ankyrin repeat-containing domain"/>
    <property type="match status" value="4"/>
</dbReference>
<dbReference type="PROSITE" id="PS50088">
    <property type="entry name" value="ANK_REPEAT"/>
    <property type="match status" value="4"/>
</dbReference>
<feature type="compositionally biased region" description="Low complexity" evidence="2">
    <location>
        <begin position="697"/>
        <end position="709"/>
    </location>
</feature>
<feature type="repeat" description="ANK" evidence="1">
    <location>
        <begin position="763"/>
        <end position="797"/>
    </location>
</feature>
<dbReference type="PANTHER" id="PTHR24172">
    <property type="entry name" value="ANK_REP_REGION DOMAIN-CONTAINING PROTEIN"/>
    <property type="match status" value="1"/>
</dbReference>
<keyword evidence="3" id="KW-1185">Reference proteome</keyword>
<dbReference type="InterPro" id="IPR007858">
    <property type="entry name" value="Dpy-30_motif"/>
</dbReference>
<feature type="compositionally biased region" description="Basic and acidic residues" evidence="2">
    <location>
        <begin position="720"/>
        <end position="734"/>
    </location>
</feature>
<evidence type="ECO:0000256" key="1">
    <source>
        <dbReference type="PROSITE-ProRule" id="PRU00023"/>
    </source>
</evidence>
<dbReference type="Pfam" id="PF13606">
    <property type="entry name" value="Ank_3"/>
    <property type="match status" value="1"/>
</dbReference>
<feature type="repeat" description="ANK" evidence="1">
    <location>
        <begin position="564"/>
        <end position="597"/>
    </location>
</feature>
<feature type="compositionally biased region" description="Basic and acidic residues" evidence="2">
    <location>
        <begin position="261"/>
        <end position="340"/>
    </location>
</feature>
<feature type="compositionally biased region" description="Acidic residues" evidence="2">
    <location>
        <begin position="205"/>
        <end position="217"/>
    </location>
</feature>
<feature type="compositionally biased region" description="Basic and acidic residues" evidence="2">
    <location>
        <begin position="164"/>
        <end position="174"/>
    </location>
</feature>
<dbReference type="Gene3D" id="1.20.890.10">
    <property type="entry name" value="cAMP-dependent protein kinase regulatory subunit, dimerization-anchoring domain"/>
    <property type="match status" value="1"/>
</dbReference>
<sequence>MGLIKDIHNDVIADDFENLKKRTDDPVPAIVLSAKDGNGMTPLHKAAGLGRYAIAEYIIAKYPESVSITDTKKRSPLHYAPLAKDDNKTYELLVKSGADEYTLDNREKAPGYYKGKFNELESNWLYVLPECPRTAKQSFFNEYDWNLLSSSKSDPEIKKHIKTDIEKHENDQHKNRSVTTTRKRTVSKDKMTNGERFRKKSEQADSQDEENSQEDDNITTTREEHQVHTSSNKTNSQEEKENNTGVNSKKNKPKSIQKSDSNGKDRTNTEEATENPRNKDSAPDTKKITDKQSKTKSLDEGRKSGKGDDKGGDKGKHLIRENSQRSPAEEHNVKTGEKAKQGSPGETSYEEMWHPPPPVRATSQQFIDMERASSSDKNVSKTDENEQDKKTESNEQQNKSDTNYTVSYVEGSGEGVIEGVVNGENEVESVNEEGSGHITEQGQNSNVVNQLIHSDNMERLAALVLNGNGNWLIGHKSPNPEIQAFLDNVPVYMSKIHRIHSAARNGSLKDLQAALDRRKFAIAKDNISPNGATALHVAVLFGNTSIVRYLAGRFPETVNTTDDNGRTPLHFAATLDDNGHYYNLLVHLGADHTIKDNNGFTPEYYKTKRSELSHRMLLTDYGGEELADEILKDKDKSNNSQVDMPFFWTEEGRYLASSLGDPLIKGLTEIANKRPEDPIAYLASYLSNFSKVDDDNCNSTPNNSANNGNDKTSTSSGRNESLKREKSSTSKHIDVVTLDPNANNPEIAEEVKTAFNSTTRDEHGQSMLHFAAARSHNRNALFQLLQETNINVGYRDELYRTARDISIQADITENTQEIDKYVFYIACEGDTDKLVELLLEGYDHIIDIMDDANVPIIEAVSQENQPETVAFLQSILTFEEKRERVHYAIRRGNLNEIKDMLADENETGSGRLLAVCKNNYGRCTLHIAVLCQQEEIIEYLATQFSECLSIGDNLERTALHYAMGIEKIESISGILIKAGAKRVVKDLKGRQPTYYFMNKSDILRLQEEEEMF</sequence>
<dbReference type="Proteomes" id="UP000192223">
    <property type="component" value="Unplaced"/>
</dbReference>
<feature type="compositionally biased region" description="Basic and acidic residues" evidence="2">
    <location>
        <begin position="186"/>
        <end position="203"/>
    </location>
</feature>
<dbReference type="Pfam" id="PF05186">
    <property type="entry name" value="Dpy-30"/>
    <property type="match status" value="1"/>
</dbReference>
<dbReference type="InterPro" id="IPR049630">
    <property type="entry name" value="DYDC-like_DD"/>
</dbReference>
<gene>
    <name evidence="4" type="primary">LOC108739922</name>
</gene>
<dbReference type="RefSeq" id="XP_018329550.2">
    <property type="nucleotide sequence ID" value="XM_018474048.2"/>
</dbReference>
<dbReference type="AlphaFoldDB" id="A0A1W4XB35"/>
<accession>A0A1W4XB35</accession>
<dbReference type="PROSITE" id="PS50297">
    <property type="entry name" value="ANK_REP_REGION"/>
    <property type="match status" value="2"/>
</dbReference>
<dbReference type="InParanoid" id="A0A1W4XB35"/>
<feature type="repeat" description="ANK" evidence="1">
    <location>
        <begin position="72"/>
        <end position="105"/>
    </location>
</feature>
<dbReference type="InterPro" id="IPR002110">
    <property type="entry name" value="Ankyrin_rpt"/>
</dbReference>
<keyword evidence="1" id="KW-0040">ANK repeat</keyword>
<feature type="region of interest" description="Disordered" evidence="2">
    <location>
        <begin position="696"/>
        <end position="734"/>
    </location>
</feature>
<reference evidence="4" key="1">
    <citation type="submission" date="2025-08" db="UniProtKB">
        <authorList>
            <consortium name="RefSeq"/>
        </authorList>
    </citation>
    <scope>IDENTIFICATION</scope>
    <source>
        <tissue evidence="4">Entire body</tissue>
    </source>
</reference>